<gene>
    <name evidence="3" type="ORF">EI42_05973</name>
</gene>
<dbReference type="InterPro" id="IPR001650">
    <property type="entry name" value="Helicase_C-like"/>
</dbReference>
<dbReference type="Gene3D" id="3.40.50.300">
    <property type="entry name" value="P-loop containing nucleotide triphosphate hydrolases"/>
    <property type="match status" value="2"/>
</dbReference>
<name>A0A326U2M4_THEHA</name>
<keyword evidence="4" id="KW-1185">Reference proteome</keyword>
<feature type="domain" description="Helicase ATP-binding" evidence="1">
    <location>
        <begin position="38"/>
        <end position="197"/>
    </location>
</feature>
<dbReference type="GO" id="GO:0004386">
    <property type="term" value="F:helicase activity"/>
    <property type="evidence" value="ECO:0007669"/>
    <property type="project" value="UniProtKB-KW"/>
</dbReference>
<accession>A0A326U2M4</accession>
<dbReference type="InterPro" id="IPR027417">
    <property type="entry name" value="P-loop_NTPase"/>
</dbReference>
<proteinExistence type="predicted"/>
<dbReference type="OrthoDB" id="141806at2"/>
<evidence type="ECO:0000259" key="2">
    <source>
        <dbReference type="PROSITE" id="PS51194"/>
    </source>
</evidence>
<keyword evidence="3" id="KW-0378">Hydrolase</keyword>
<dbReference type="Proteomes" id="UP000248806">
    <property type="component" value="Unassembled WGS sequence"/>
</dbReference>
<dbReference type="GO" id="GO:0005524">
    <property type="term" value="F:ATP binding"/>
    <property type="evidence" value="ECO:0007669"/>
    <property type="project" value="InterPro"/>
</dbReference>
<keyword evidence="3" id="KW-0347">Helicase</keyword>
<evidence type="ECO:0000313" key="3">
    <source>
        <dbReference type="EMBL" id="PZW19664.1"/>
    </source>
</evidence>
<dbReference type="PROSITE" id="PS51192">
    <property type="entry name" value="HELICASE_ATP_BIND_1"/>
    <property type="match status" value="1"/>
</dbReference>
<dbReference type="SMART" id="SM00490">
    <property type="entry name" value="HELICc"/>
    <property type="match status" value="1"/>
</dbReference>
<dbReference type="EMBL" id="QKUF01000044">
    <property type="protein sequence ID" value="PZW19664.1"/>
    <property type="molecule type" value="Genomic_DNA"/>
</dbReference>
<sequence>MELRPYQQECVEKVINQYKQFRDFLANHGQEALSEAAQSHLRKLQTALIVLPTGGGKTIVFSSAEIAIRQLLENSYQQSLNTLIIAHRQELLKQARDKYHLLMPDMPIGLIGDGVAEYGAPVTVASIATISRPNHLKNLKRFGYDLVIIDEAHHAAANGYQAVLDALPDAFRLFVTATPDRLDGKPIIEHEPLYSISIIDMIQQGFLCNLRAKAVRTSINLDGIKTTAGDYNERQLAEIIDSPNRNKRIVQAYQEHAAGRPFVCFAVTVAHAEHIADEFSAANIPVGVVSGKTPSAQRERLLKDFEDGKLQGLINCGVLTEGYDYPGLSCVIMARPTKSRALFIQCIGRGLRLAPAKSDCVLLDMSDNTLDHRLEPVSLSKALGIRIKDDESVLEAVEREEKGKRRRAPGDGKERRIKLEEREKDLTINLVQRFAWTKNDHGYFVCQFHTPGQTREHRVALIPDRQRAGMWRVAARLAPTYRLQWWQQMPMELDDAQQVAEREMLKLQADPSAIRLVDRLAPWRVEPATPEQIAKLDKWHVPYPKDANGHCAWTRGQASDAIASKLEQFKKRRKQKTKTNA</sequence>
<keyword evidence="3" id="KW-0547">Nucleotide-binding</keyword>
<dbReference type="InterPro" id="IPR050742">
    <property type="entry name" value="Helicase_Restrict-Modif_Enz"/>
</dbReference>
<dbReference type="SUPFAM" id="SSF52540">
    <property type="entry name" value="P-loop containing nucleoside triphosphate hydrolases"/>
    <property type="match status" value="1"/>
</dbReference>
<dbReference type="SMART" id="SM00487">
    <property type="entry name" value="DEXDc"/>
    <property type="match status" value="1"/>
</dbReference>
<organism evidence="3 4">
    <name type="scientific">Thermosporothrix hazakensis</name>
    <dbReference type="NCBI Taxonomy" id="644383"/>
    <lineage>
        <taxon>Bacteria</taxon>
        <taxon>Bacillati</taxon>
        <taxon>Chloroflexota</taxon>
        <taxon>Ktedonobacteria</taxon>
        <taxon>Ktedonobacterales</taxon>
        <taxon>Thermosporotrichaceae</taxon>
        <taxon>Thermosporothrix</taxon>
    </lineage>
</organism>
<dbReference type="Pfam" id="PF00271">
    <property type="entry name" value="Helicase_C"/>
    <property type="match status" value="1"/>
</dbReference>
<dbReference type="InterPro" id="IPR006935">
    <property type="entry name" value="Helicase/UvrB_N"/>
</dbReference>
<dbReference type="PANTHER" id="PTHR47396:SF1">
    <property type="entry name" value="ATP-DEPENDENT HELICASE IRC3-RELATED"/>
    <property type="match status" value="1"/>
</dbReference>
<feature type="domain" description="Helicase C-terminal" evidence="2">
    <location>
        <begin position="248"/>
        <end position="398"/>
    </location>
</feature>
<comment type="caution">
    <text evidence="3">The sequence shown here is derived from an EMBL/GenBank/DDBJ whole genome shotgun (WGS) entry which is preliminary data.</text>
</comment>
<dbReference type="Pfam" id="PF04851">
    <property type="entry name" value="ResIII"/>
    <property type="match status" value="1"/>
</dbReference>
<keyword evidence="3" id="KW-0067">ATP-binding</keyword>
<dbReference type="GO" id="GO:0016787">
    <property type="term" value="F:hydrolase activity"/>
    <property type="evidence" value="ECO:0007669"/>
    <property type="project" value="InterPro"/>
</dbReference>
<dbReference type="AlphaFoldDB" id="A0A326U2M4"/>
<dbReference type="PANTHER" id="PTHR47396">
    <property type="entry name" value="TYPE I RESTRICTION ENZYME ECOKI R PROTEIN"/>
    <property type="match status" value="1"/>
</dbReference>
<protein>
    <submittedName>
        <fullName evidence="3">Superfamily II DNA or RNA helicase</fullName>
    </submittedName>
</protein>
<evidence type="ECO:0000259" key="1">
    <source>
        <dbReference type="PROSITE" id="PS51192"/>
    </source>
</evidence>
<dbReference type="PROSITE" id="PS51194">
    <property type="entry name" value="HELICASE_CTER"/>
    <property type="match status" value="1"/>
</dbReference>
<evidence type="ECO:0000313" key="4">
    <source>
        <dbReference type="Proteomes" id="UP000248806"/>
    </source>
</evidence>
<reference evidence="3 4" key="1">
    <citation type="submission" date="2018-06" db="EMBL/GenBank/DDBJ databases">
        <title>Genomic Encyclopedia of Archaeal and Bacterial Type Strains, Phase II (KMG-II): from individual species to whole genera.</title>
        <authorList>
            <person name="Goeker M."/>
        </authorList>
    </citation>
    <scope>NUCLEOTIDE SEQUENCE [LARGE SCALE GENOMIC DNA]</scope>
    <source>
        <strain evidence="3 4">ATCC BAA-1881</strain>
    </source>
</reference>
<dbReference type="RefSeq" id="WP_111326194.1">
    <property type="nucleotide sequence ID" value="NZ_BIFX01000001.1"/>
</dbReference>
<dbReference type="InterPro" id="IPR014001">
    <property type="entry name" value="Helicase_ATP-bd"/>
</dbReference>
<dbReference type="GO" id="GO:0003677">
    <property type="term" value="F:DNA binding"/>
    <property type="evidence" value="ECO:0007669"/>
    <property type="project" value="InterPro"/>
</dbReference>
<dbReference type="GO" id="GO:0005829">
    <property type="term" value="C:cytosol"/>
    <property type="evidence" value="ECO:0007669"/>
    <property type="project" value="TreeGrafter"/>
</dbReference>